<dbReference type="Pfam" id="PF23486">
    <property type="entry name" value="Ig_TMEM132_5th"/>
    <property type="match status" value="1"/>
</dbReference>
<gene>
    <name evidence="15" type="ORF">KOW79_017858</name>
</gene>
<name>A0A9D3NB60_9TELE</name>
<accession>A0A9D3NB60</accession>
<evidence type="ECO:0000256" key="2">
    <source>
        <dbReference type="ARBA" id="ARBA00006166"/>
    </source>
</evidence>
<evidence type="ECO:0000259" key="12">
    <source>
        <dbReference type="Pfam" id="PF23481"/>
    </source>
</evidence>
<evidence type="ECO:0000259" key="10">
    <source>
        <dbReference type="Pfam" id="PF16070"/>
    </source>
</evidence>
<reference evidence="15 16" key="1">
    <citation type="submission" date="2021-06" db="EMBL/GenBank/DDBJ databases">
        <title>Chromosome-level genome assembly of the red-tail catfish (Hemibagrus wyckioides).</title>
        <authorList>
            <person name="Shao F."/>
        </authorList>
    </citation>
    <scope>NUCLEOTIDE SEQUENCE [LARGE SCALE GENOMIC DNA]</scope>
    <source>
        <strain evidence="15">EC202008001</strain>
        <tissue evidence="15">Blood</tissue>
    </source>
</reference>
<comment type="subcellular location">
    <subcellularLocation>
        <location evidence="1">Membrane</location>
        <topology evidence="1">Single-pass type I membrane protein</topology>
    </subcellularLocation>
</comment>
<evidence type="ECO:0000313" key="16">
    <source>
        <dbReference type="Proteomes" id="UP000824219"/>
    </source>
</evidence>
<dbReference type="InterPro" id="IPR031437">
    <property type="entry name" value="Ig_TMEM132_4th"/>
</dbReference>
<evidence type="ECO:0000259" key="9">
    <source>
        <dbReference type="Pfam" id="PF15706"/>
    </source>
</evidence>
<dbReference type="InterPro" id="IPR055424">
    <property type="entry name" value="Ig_TMEM132_6th"/>
</dbReference>
<evidence type="ECO:0000259" key="8">
    <source>
        <dbReference type="Pfam" id="PF15705"/>
    </source>
</evidence>
<dbReference type="Pfam" id="PF15706">
    <property type="entry name" value="TMEM132_C"/>
    <property type="match status" value="1"/>
</dbReference>
<evidence type="ECO:0000256" key="6">
    <source>
        <dbReference type="SAM" id="MobiDB-lite"/>
    </source>
</evidence>
<dbReference type="InterPro" id="IPR026307">
    <property type="entry name" value="TMEM132"/>
</dbReference>
<feature type="region of interest" description="Disordered" evidence="6">
    <location>
        <begin position="508"/>
        <end position="527"/>
    </location>
</feature>
<evidence type="ECO:0000259" key="11">
    <source>
        <dbReference type="Pfam" id="PF23039"/>
    </source>
</evidence>
<evidence type="ECO:0000256" key="1">
    <source>
        <dbReference type="ARBA" id="ARBA00004479"/>
    </source>
</evidence>
<organism evidence="15 16">
    <name type="scientific">Hemibagrus wyckioides</name>
    <dbReference type="NCBI Taxonomy" id="337641"/>
    <lineage>
        <taxon>Eukaryota</taxon>
        <taxon>Metazoa</taxon>
        <taxon>Chordata</taxon>
        <taxon>Craniata</taxon>
        <taxon>Vertebrata</taxon>
        <taxon>Euteleostomi</taxon>
        <taxon>Actinopterygii</taxon>
        <taxon>Neopterygii</taxon>
        <taxon>Teleostei</taxon>
        <taxon>Ostariophysi</taxon>
        <taxon>Siluriformes</taxon>
        <taxon>Bagridae</taxon>
        <taxon>Hemibagrus</taxon>
    </lineage>
</organism>
<feature type="domain" description="Transmembrane protein family 132 fourth" evidence="10">
    <location>
        <begin position="389"/>
        <end position="486"/>
    </location>
</feature>
<dbReference type="Pfam" id="PF16070">
    <property type="entry name" value="Ig_TMEM132_4th"/>
    <property type="match status" value="1"/>
</dbReference>
<evidence type="ECO:0000313" key="15">
    <source>
        <dbReference type="EMBL" id="KAG7318103.1"/>
    </source>
</evidence>
<dbReference type="Proteomes" id="UP000824219">
    <property type="component" value="Linkage Group LG22"/>
</dbReference>
<keyword evidence="3 7" id="KW-0812">Transmembrane</keyword>
<feature type="domain" description="Transmembrane protein TMEM132 fifth" evidence="13">
    <location>
        <begin position="489"/>
        <end position="625"/>
    </location>
</feature>
<evidence type="ECO:0000256" key="5">
    <source>
        <dbReference type="ARBA" id="ARBA00023136"/>
    </source>
</evidence>
<feature type="region of interest" description="Disordered" evidence="6">
    <location>
        <begin position="763"/>
        <end position="782"/>
    </location>
</feature>
<feature type="compositionally biased region" description="Polar residues" evidence="6">
    <location>
        <begin position="817"/>
        <end position="830"/>
    </location>
</feature>
<keyword evidence="5 7" id="KW-0472">Membrane</keyword>
<dbReference type="EMBL" id="JAHKSW010000022">
    <property type="protein sequence ID" value="KAG7318103.1"/>
    <property type="molecule type" value="Genomic_DNA"/>
</dbReference>
<keyword evidence="16" id="KW-1185">Reference proteome</keyword>
<comment type="caution">
    <text evidence="15">The sequence shown here is derived from an EMBL/GenBank/DDBJ whole genome shotgun (WGS) entry which is preliminary data.</text>
</comment>
<dbReference type="InterPro" id="IPR055421">
    <property type="entry name" value="TMEM132_3rd"/>
</dbReference>
<feature type="domain" description="Transmembrane protein TMEM132 C-terminal" evidence="9">
    <location>
        <begin position="837"/>
        <end position="915"/>
    </location>
</feature>
<feature type="domain" description="Transmembrane protein TMEM132 cohesin-like" evidence="11">
    <location>
        <begin position="246"/>
        <end position="387"/>
    </location>
</feature>
<dbReference type="InterPro" id="IPR055423">
    <property type="entry name" value="Ig_TMEM132_5th"/>
</dbReference>
<feature type="region of interest" description="Disordered" evidence="6">
    <location>
        <begin position="817"/>
        <end position="848"/>
    </location>
</feature>
<evidence type="ECO:0000259" key="13">
    <source>
        <dbReference type="Pfam" id="PF23486"/>
    </source>
</evidence>
<dbReference type="Pfam" id="PF23039">
    <property type="entry name" value="TMEM132_3rd"/>
    <property type="match status" value="1"/>
</dbReference>
<feature type="domain" description="Transmembrane protein TMEM132 second Ig-like" evidence="12">
    <location>
        <begin position="107"/>
        <end position="221"/>
    </location>
</feature>
<dbReference type="AlphaFoldDB" id="A0A9D3NB60"/>
<dbReference type="Pfam" id="PF23481">
    <property type="entry name" value="Ig_TMEM132_2nd"/>
    <property type="match status" value="1"/>
</dbReference>
<dbReference type="InterPro" id="IPR055422">
    <property type="entry name" value="Ig_TMEM132_2nd"/>
</dbReference>
<dbReference type="InterPro" id="IPR031435">
    <property type="entry name" value="TMEM132_N"/>
</dbReference>
<sequence length="1020" mass="112623">MSETLPRFSSSFPSSLPVSCHMHGADSSFFLVRDSPQEVMRNGSLSSLTQPLYLHLLQSGSAPSLSVNCSYGNITAEAPVPPELIRRAWSSPRVGPASSSKPLMGWKVKAHLLSSSVGAEQPQVHVLFYLIGHSWKEVELPLENLPCVRVVGTRDQSDGSVSAACRLQGILGMCVVQLGVPTSWFSPVLSRRRLQEPTMELHFSLWAAESGNGECPGSRERGKGVGDMRRIGMVTLTSGDSKRDGTKVRLDQNVEIVTPSRPVKQGQNVKFRVLLNTASTTEQLTLRAQYGEGINFVAVKPSNLATWEIKQEVAPGSASFSIFCERKTSLSNERMDGSFEEAMLVDFEMDNFITLQASHSILWRVEYPSTGETAESVTLVYVRQRDVLGIVPLAEDTEILNIAILTGQRVSLPVKVVTVDQDGTVREIDDPVTCRSTDEDVLKVSPACDEVFVNGKEMRGRVSVQVNFTYLYLNSQLELNVWVPRLPLQIDVSDVELSQVKGWRVPISGNKRPTRDSEDDDDDERKGKGCTLQYQYALVRVLTHFVAEPSDPADDLIHMLGPDWSADITDLVLDFLKVEDERIARLTDGRVLMGRDLGITTIQVISPLSDSILAERTITVLDDKVSVSDLIVQIIGSLSISLQLSPQHNNAIYITATANDLLHTHKQEAVISAWIQYSDGSVTPLDIYDPKDFTLAVTSLDEHVVSTNQDQFHSWPIVTAEHEGQGSLVRVEMLISETCQKSKRKSVLAMGVGSIRVKFGQEEKSRVQGEGGYGDLDNGTSEHKQDVQVLEEDNDDDGDGWKFTNAEEVALKKVSATKKSAVTNQGSNNKAGGEGQIDNPTQDEIPSDELTANPRRLSDLEIGMYALLGVFGLAILVFLINCISFAFRYRHKQLPVLDRSTLNHAHDWVWLGNGAELQDRHHGDAELTTTAIDRNEGVEESKYLLNVNLNGGGSQKRSSSHTQEGVEPSVKKRVKFTPFTTVMTDESTPYANVIGNEDDIKWVCQDVDVGTYMERLQDNL</sequence>
<evidence type="ECO:0008006" key="17">
    <source>
        <dbReference type="Google" id="ProtNLM"/>
    </source>
</evidence>
<dbReference type="OrthoDB" id="10026202at2759"/>
<dbReference type="Pfam" id="PF23487">
    <property type="entry name" value="Ig_TMEM132_6th"/>
    <property type="match status" value="1"/>
</dbReference>
<evidence type="ECO:0000256" key="3">
    <source>
        <dbReference type="ARBA" id="ARBA00022692"/>
    </source>
</evidence>
<dbReference type="PANTHER" id="PTHR13388:SF28">
    <property type="entry name" value="TRANSMEMBRANE PROTEIN 132C"/>
    <property type="match status" value="1"/>
</dbReference>
<dbReference type="Pfam" id="PF15705">
    <property type="entry name" value="TMEM132_N"/>
    <property type="match status" value="1"/>
</dbReference>
<keyword evidence="4 7" id="KW-1133">Transmembrane helix</keyword>
<evidence type="ECO:0000259" key="14">
    <source>
        <dbReference type="Pfam" id="PF23487"/>
    </source>
</evidence>
<feature type="domain" description="Transmembrane protein TMEM132 sixth" evidence="14">
    <location>
        <begin position="626"/>
        <end position="741"/>
    </location>
</feature>
<protein>
    <recommendedName>
        <fullName evidence="17">Transmembrane protein 132C</fullName>
    </recommendedName>
</protein>
<dbReference type="PANTHER" id="PTHR13388">
    <property type="entry name" value="DETONATOR, ISOFORM E"/>
    <property type="match status" value="1"/>
</dbReference>
<comment type="similarity">
    <text evidence="2">Belongs to the TMEM132 family.</text>
</comment>
<feature type="domain" description="Transmembrane protein TMEM132 N-terminal" evidence="8">
    <location>
        <begin position="18"/>
        <end position="84"/>
    </location>
</feature>
<evidence type="ECO:0000256" key="4">
    <source>
        <dbReference type="ARBA" id="ARBA00022989"/>
    </source>
</evidence>
<feature type="transmembrane region" description="Helical" evidence="7">
    <location>
        <begin position="862"/>
        <end position="887"/>
    </location>
</feature>
<proteinExistence type="inferred from homology"/>
<evidence type="ECO:0000256" key="7">
    <source>
        <dbReference type="SAM" id="Phobius"/>
    </source>
</evidence>
<dbReference type="GO" id="GO:0016020">
    <property type="term" value="C:membrane"/>
    <property type="evidence" value="ECO:0007669"/>
    <property type="project" value="UniProtKB-SubCell"/>
</dbReference>
<dbReference type="InterPro" id="IPR031436">
    <property type="entry name" value="TMEM132_C"/>
</dbReference>